<dbReference type="GO" id="GO:0045116">
    <property type="term" value="P:protein neddylation"/>
    <property type="evidence" value="ECO:0007669"/>
    <property type="project" value="UniProtKB-UniRule"/>
</dbReference>
<dbReference type="PANTHER" id="PTHR10953:SF29">
    <property type="entry name" value="NEDD8-ACTIVATING ENZYME E1 REGULATORY SUBUNIT"/>
    <property type="match status" value="1"/>
</dbReference>
<evidence type="ECO:0000256" key="4">
    <source>
        <dbReference type="ARBA" id="ARBA00022786"/>
    </source>
</evidence>
<evidence type="ECO:0000259" key="6">
    <source>
        <dbReference type="Pfam" id="PF00899"/>
    </source>
</evidence>
<name>A0AAW0CWY7_9AGAR</name>
<dbReference type="InterPro" id="IPR035985">
    <property type="entry name" value="Ubiquitin-activating_enz"/>
</dbReference>
<evidence type="ECO:0000256" key="2">
    <source>
        <dbReference type="ARBA" id="ARBA00006868"/>
    </source>
</evidence>
<dbReference type="InterPro" id="IPR045886">
    <property type="entry name" value="ThiF/MoeB/HesA"/>
</dbReference>
<dbReference type="Proteomes" id="UP001362999">
    <property type="component" value="Unassembled WGS sequence"/>
</dbReference>
<dbReference type="EMBL" id="JAWWNJ010000011">
    <property type="protein sequence ID" value="KAK7044696.1"/>
    <property type="molecule type" value="Genomic_DNA"/>
</dbReference>
<dbReference type="InterPro" id="IPR030667">
    <property type="entry name" value="APP-BP1"/>
</dbReference>
<evidence type="ECO:0000256" key="1">
    <source>
        <dbReference type="ARBA" id="ARBA00005032"/>
    </source>
</evidence>
<proteinExistence type="inferred from homology"/>
<dbReference type="InterPro" id="IPR000594">
    <property type="entry name" value="ThiF_NAD_FAD-bd"/>
</dbReference>
<evidence type="ECO:0000313" key="8">
    <source>
        <dbReference type="Proteomes" id="UP001362999"/>
    </source>
</evidence>
<reference evidence="7 8" key="1">
    <citation type="journal article" date="2024" name="J Genomics">
        <title>Draft genome sequencing and assembly of Favolaschia claudopus CIRM-BRFM 2984 isolated from oak limbs.</title>
        <authorList>
            <person name="Navarro D."/>
            <person name="Drula E."/>
            <person name="Chaduli D."/>
            <person name="Cazenave R."/>
            <person name="Ahrendt S."/>
            <person name="Wang J."/>
            <person name="Lipzen A."/>
            <person name="Daum C."/>
            <person name="Barry K."/>
            <person name="Grigoriev I.V."/>
            <person name="Favel A."/>
            <person name="Rosso M.N."/>
            <person name="Martin F."/>
        </authorList>
    </citation>
    <scope>NUCLEOTIDE SEQUENCE [LARGE SCALE GENOMIC DNA]</scope>
    <source>
        <strain evidence="7 8">CIRM-BRFM 2984</strain>
    </source>
</reference>
<feature type="domain" description="THIF-type NAD/FAD binding fold" evidence="6">
    <location>
        <begin position="23"/>
        <end position="138"/>
    </location>
</feature>
<organism evidence="7 8">
    <name type="scientific">Favolaschia claudopus</name>
    <dbReference type="NCBI Taxonomy" id="2862362"/>
    <lineage>
        <taxon>Eukaryota</taxon>
        <taxon>Fungi</taxon>
        <taxon>Dikarya</taxon>
        <taxon>Basidiomycota</taxon>
        <taxon>Agaricomycotina</taxon>
        <taxon>Agaricomycetes</taxon>
        <taxon>Agaricomycetidae</taxon>
        <taxon>Agaricales</taxon>
        <taxon>Marasmiineae</taxon>
        <taxon>Mycenaceae</taxon>
        <taxon>Favolaschia</taxon>
    </lineage>
</organism>
<dbReference type="FunFam" id="3.40.50.720:FF:000475">
    <property type="entry name" value="NEDD8-activating enzyme E1 regulatory subunit"/>
    <property type="match status" value="1"/>
</dbReference>
<dbReference type="GO" id="GO:0005737">
    <property type="term" value="C:cytoplasm"/>
    <property type="evidence" value="ECO:0007669"/>
    <property type="project" value="TreeGrafter"/>
</dbReference>
<comment type="function">
    <text evidence="5">Regulatory subunit of the dimeric UBA3-ULA1 E1 enzyme.</text>
</comment>
<accession>A0AAW0CWY7</accession>
<dbReference type="PANTHER" id="PTHR10953">
    <property type="entry name" value="UBIQUITIN-ACTIVATING ENZYME E1"/>
    <property type="match status" value="1"/>
</dbReference>
<comment type="similarity">
    <text evidence="2 5">Belongs to the ubiquitin-activating E1 family. ULA1 subfamily.</text>
</comment>
<evidence type="ECO:0000256" key="5">
    <source>
        <dbReference type="PIRNR" id="PIRNR039099"/>
    </source>
</evidence>
<dbReference type="SUPFAM" id="SSF69572">
    <property type="entry name" value="Activating enzymes of the ubiquitin-like proteins"/>
    <property type="match status" value="1"/>
</dbReference>
<evidence type="ECO:0000256" key="3">
    <source>
        <dbReference type="ARBA" id="ARBA00015407"/>
    </source>
</evidence>
<dbReference type="AlphaFoldDB" id="A0AAW0CWY7"/>
<keyword evidence="8" id="KW-1185">Reference proteome</keyword>
<dbReference type="PIRSF" id="PIRSF039099">
    <property type="entry name" value="APP-BP1"/>
    <property type="match status" value="1"/>
</dbReference>
<gene>
    <name evidence="7" type="ORF">R3P38DRAFT_2880253</name>
</gene>
<comment type="pathway">
    <text evidence="1 5">Protein modification; protein neddylation.</text>
</comment>
<sequence>MATSEAMDMTAAEVAPDSKTRRYDRQLRLWAASGQSALENSRLLVISASATSTSVLKNLVLPGIGHFTILDPATVTPRDAGNNFFLEGQSSIGKSRAGEAVRLLAELNEGVEGKADTSSLEQILDNNPGYFASFTLVIAHNLEPKLLERLSTLLWADDTLPILVAVNSAGFLGEFHIQFHEHTIIDSHSETAPSLRIDKAFPALADYAASLDFKNMDPTDHTHVPYVIILVRALADWKAAHDGKPPQTTAEKKQFKEGVLAMKVKIDEENFDEAEAQAYRCWTETRVPSEITALFQDPQLSNLSPTSPPFFHLLDALRKFTLQPPHTLPLTSTLPDMKANTTSYIHLQKLYKTRAEEEKATFKSLLTVPIDDATVDTFVKNAHGLKVLRGKKYGSLNTDPAALASAVESSPKATAIHLAISALATVSPPQTTVEALTAAAQALLPPGFELPEEFSDAVGEVFVLVILVSRVTMLRTFLSARSPTADLPNSAAFLGGLVAQEVIKMITKQYVPIDGYCVVDLVETWTGMV</sequence>
<keyword evidence="4 5" id="KW-0833">Ubl conjugation pathway</keyword>
<evidence type="ECO:0000313" key="7">
    <source>
        <dbReference type="EMBL" id="KAK7044696.1"/>
    </source>
</evidence>
<protein>
    <recommendedName>
        <fullName evidence="3 5">NEDD8-activating enzyme E1 regulatory subunit</fullName>
    </recommendedName>
</protein>
<dbReference type="Gene3D" id="3.40.50.720">
    <property type="entry name" value="NAD(P)-binding Rossmann-like Domain"/>
    <property type="match status" value="2"/>
</dbReference>
<dbReference type="GO" id="GO:0019781">
    <property type="term" value="F:NEDD8 activating enzyme activity"/>
    <property type="evidence" value="ECO:0007669"/>
    <property type="project" value="UniProtKB-UniRule"/>
</dbReference>
<comment type="caution">
    <text evidence="7">The sequence shown here is derived from an EMBL/GenBank/DDBJ whole genome shotgun (WGS) entry which is preliminary data.</text>
</comment>
<dbReference type="Pfam" id="PF00899">
    <property type="entry name" value="ThiF"/>
    <property type="match status" value="1"/>
</dbReference>